<dbReference type="InterPro" id="IPR040829">
    <property type="entry name" value="Cap16_NUDIX"/>
</dbReference>
<evidence type="ECO:0000313" key="2">
    <source>
        <dbReference type="EMBL" id="MXQ53320.1"/>
    </source>
</evidence>
<dbReference type="AlphaFoldDB" id="A0A6I4VTY1"/>
<evidence type="ECO:0000313" key="3">
    <source>
        <dbReference type="Proteomes" id="UP000430692"/>
    </source>
</evidence>
<comment type="caution">
    <text evidence="2">The sequence shown here is derived from an EMBL/GenBank/DDBJ whole genome shotgun (WGS) entry which is preliminary data.</text>
</comment>
<accession>A0A6I4VTY1</accession>
<sequence>MRRLERDQERVFTPIGGGLQATSKGMAFLRRLGATDFESEPDIRLMLPKNRVDEMITWFIKRERTMREISMIREMSEELTQEMDILTQMEMNALKEKEHIRFLGFGSGYQHKKNKIRLADIYDVHPPKLVMNKLVAASKGPNPHVIFASRDDIEKGSCRGEKIGSVSELILTPKQSISIKL</sequence>
<organism evidence="2 3">
    <name type="scientific">Shimazuella alba</name>
    <dbReference type="NCBI Taxonomy" id="2690964"/>
    <lineage>
        <taxon>Bacteria</taxon>
        <taxon>Bacillati</taxon>
        <taxon>Bacillota</taxon>
        <taxon>Bacilli</taxon>
        <taxon>Bacillales</taxon>
        <taxon>Thermoactinomycetaceae</taxon>
        <taxon>Shimazuella</taxon>
    </lineage>
</organism>
<protein>
    <recommendedName>
        <fullName evidence="1">CD-NTase-associated protein 16 NUDIX domain-containing protein</fullName>
    </recommendedName>
</protein>
<evidence type="ECO:0000259" key="1">
    <source>
        <dbReference type="Pfam" id="PF18167"/>
    </source>
</evidence>
<reference evidence="2 3" key="1">
    <citation type="submission" date="2019-12" db="EMBL/GenBank/DDBJ databases">
        <title>Whole-genome analyses of novel actinobacteria.</title>
        <authorList>
            <person name="Sahin N."/>
            <person name="Saygin H."/>
        </authorList>
    </citation>
    <scope>NUCLEOTIDE SEQUENCE [LARGE SCALE GENOMIC DNA]</scope>
    <source>
        <strain evidence="2 3">KC615</strain>
    </source>
</reference>
<proteinExistence type="predicted"/>
<dbReference type="Pfam" id="PF18167">
    <property type="entry name" value="Sa_NUDIX"/>
    <property type="match status" value="1"/>
</dbReference>
<gene>
    <name evidence="2" type="ORF">GSM42_06150</name>
</gene>
<dbReference type="EMBL" id="WUUL01000003">
    <property type="protein sequence ID" value="MXQ53320.1"/>
    <property type="molecule type" value="Genomic_DNA"/>
</dbReference>
<dbReference type="Proteomes" id="UP000430692">
    <property type="component" value="Unassembled WGS sequence"/>
</dbReference>
<keyword evidence="3" id="KW-1185">Reference proteome</keyword>
<name>A0A6I4VTY1_9BACL</name>
<feature type="domain" description="CD-NTase-associated protein 16 NUDIX" evidence="1">
    <location>
        <begin position="9"/>
        <end position="159"/>
    </location>
</feature>